<reference evidence="1" key="1">
    <citation type="journal article" date="2016" name="Front. Microbiol.">
        <title>Genome Sequence of the Piezophilic, Mesophilic Sulfate-Reducing Bacterium Desulfovibrio indicus J2T.</title>
        <authorList>
            <person name="Cao J."/>
            <person name="Maignien L."/>
            <person name="Shao Z."/>
            <person name="Alain K."/>
            <person name="Jebbar M."/>
        </authorList>
    </citation>
    <scope>NUCLEOTIDE SEQUENCE</scope>
    <source>
        <strain evidence="1">JCM 32048</strain>
    </source>
</reference>
<reference evidence="1" key="2">
    <citation type="submission" date="2021-08" db="EMBL/GenBank/DDBJ databases">
        <authorList>
            <person name="Tani A."/>
            <person name="Ola A."/>
            <person name="Ogura Y."/>
            <person name="Katsura K."/>
            <person name="Hayashi T."/>
        </authorList>
    </citation>
    <scope>NUCLEOTIDE SEQUENCE</scope>
    <source>
        <strain evidence="1">JCM 32048</strain>
    </source>
</reference>
<sequence>MAKDRAERPIEPRPPAERIDVAALHLELAARYPEIRAGLAVRTCDALMERWLREEVAPVLDRVVARVEPLVSADDVLNGAVDRYRARKA</sequence>
<dbReference type="RefSeq" id="WP_099902918.1">
    <property type="nucleotide sequence ID" value="NZ_BPQJ01000003.1"/>
</dbReference>
<evidence type="ECO:0000313" key="1">
    <source>
        <dbReference type="EMBL" id="GJD60556.1"/>
    </source>
</evidence>
<name>A0AA37H721_9HYPH</name>
<evidence type="ECO:0008006" key="3">
    <source>
        <dbReference type="Google" id="ProtNLM"/>
    </source>
</evidence>
<dbReference type="EMBL" id="BPQJ01000003">
    <property type="protein sequence ID" value="GJD60556.1"/>
    <property type="molecule type" value="Genomic_DNA"/>
</dbReference>
<organism evidence="1 2">
    <name type="scientific">Methylobacterium frigidaeris</name>
    <dbReference type="NCBI Taxonomy" id="2038277"/>
    <lineage>
        <taxon>Bacteria</taxon>
        <taxon>Pseudomonadati</taxon>
        <taxon>Pseudomonadota</taxon>
        <taxon>Alphaproteobacteria</taxon>
        <taxon>Hyphomicrobiales</taxon>
        <taxon>Methylobacteriaceae</taxon>
        <taxon>Methylobacterium</taxon>
    </lineage>
</organism>
<dbReference type="Proteomes" id="UP001055286">
    <property type="component" value="Unassembled WGS sequence"/>
</dbReference>
<evidence type="ECO:0000313" key="2">
    <source>
        <dbReference type="Proteomes" id="UP001055286"/>
    </source>
</evidence>
<comment type="caution">
    <text evidence="1">The sequence shown here is derived from an EMBL/GenBank/DDBJ whole genome shotgun (WGS) entry which is preliminary data.</text>
</comment>
<protein>
    <recommendedName>
        <fullName evidence="3">Type II toxin-antitoxin system ParD family antitoxin</fullName>
    </recommendedName>
</protein>
<accession>A0AA37H721</accession>
<proteinExistence type="predicted"/>
<dbReference type="AlphaFoldDB" id="A0AA37H721"/>
<keyword evidence="2" id="KW-1185">Reference proteome</keyword>
<gene>
    <name evidence="1" type="ORF">MPEAHAMD_0695</name>
</gene>